<dbReference type="PROSITE" id="PS50076">
    <property type="entry name" value="DNAJ_2"/>
    <property type="match status" value="1"/>
</dbReference>
<dbReference type="Gene3D" id="1.10.287.110">
    <property type="entry name" value="DnaJ domain"/>
    <property type="match status" value="1"/>
</dbReference>
<evidence type="ECO:0000256" key="1">
    <source>
        <dbReference type="SAM" id="MobiDB-lite"/>
    </source>
</evidence>
<dbReference type="SMART" id="SM00271">
    <property type="entry name" value="DnaJ"/>
    <property type="match status" value="1"/>
</dbReference>
<proteinExistence type="predicted"/>
<feature type="compositionally biased region" description="Pro residues" evidence="1">
    <location>
        <begin position="91"/>
        <end position="103"/>
    </location>
</feature>
<dbReference type="CDD" id="cd06257">
    <property type="entry name" value="DnaJ"/>
    <property type="match status" value="1"/>
</dbReference>
<dbReference type="InterPro" id="IPR001623">
    <property type="entry name" value="DnaJ_domain"/>
</dbReference>
<name>A0AAD7GFZ2_MYCRO</name>
<feature type="domain" description="J" evidence="2">
    <location>
        <begin position="15"/>
        <end position="81"/>
    </location>
</feature>
<dbReference type="InterPro" id="IPR036869">
    <property type="entry name" value="J_dom_sf"/>
</dbReference>
<dbReference type="PRINTS" id="PR00625">
    <property type="entry name" value="JDOMAIN"/>
</dbReference>
<accession>A0AAD7GFZ2</accession>
<dbReference type="AlphaFoldDB" id="A0AAD7GFZ2"/>
<evidence type="ECO:0000259" key="2">
    <source>
        <dbReference type="PROSITE" id="PS50076"/>
    </source>
</evidence>
<dbReference type="InterPro" id="IPR018253">
    <property type="entry name" value="DnaJ_domain_CS"/>
</dbReference>
<feature type="region of interest" description="Disordered" evidence="1">
    <location>
        <begin position="311"/>
        <end position="344"/>
    </location>
</feature>
<reference evidence="3" key="1">
    <citation type="submission" date="2023-03" db="EMBL/GenBank/DDBJ databases">
        <title>Massive genome expansion in bonnet fungi (Mycena s.s.) driven by repeated elements and novel gene families across ecological guilds.</title>
        <authorList>
            <consortium name="Lawrence Berkeley National Laboratory"/>
            <person name="Harder C.B."/>
            <person name="Miyauchi S."/>
            <person name="Viragh M."/>
            <person name="Kuo A."/>
            <person name="Thoen E."/>
            <person name="Andreopoulos B."/>
            <person name="Lu D."/>
            <person name="Skrede I."/>
            <person name="Drula E."/>
            <person name="Henrissat B."/>
            <person name="Morin E."/>
            <person name="Kohler A."/>
            <person name="Barry K."/>
            <person name="LaButti K."/>
            <person name="Morin E."/>
            <person name="Salamov A."/>
            <person name="Lipzen A."/>
            <person name="Mereny Z."/>
            <person name="Hegedus B."/>
            <person name="Baldrian P."/>
            <person name="Stursova M."/>
            <person name="Weitz H."/>
            <person name="Taylor A."/>
            <person name="Grigoriev I.V."/>
            <person name="Nagy L.G."/>
            <person name="Martin F."/>
            <person name="Kauserud H."/>
        </authorList>
    </citation>
    <scope>NUCLEOTIDE SEQUENCE</scope>
    <source>
        <strain evidence="3">CBHHK067</strain>
    </source>
</reference>
<comment type="caution">
    <text evidence="3">The sequence shown here is derived from an EMBL/GenBank/DDBJ whole genome shotgun (WGS) entry which is preliminary data.</text>
</comment>
<dbReference type="InterPro" id="IPR054076">
    <property type="entry name" value="ZUO1-like_ZHD"/>
</dbReference>
<gene>
    <name evidence="3" type="ORF">B0H17DRAFT_1060921</name>
</gene>
<keyword evidence="4" id="KW-1185">Reference proteome</keyword>
<dbReference type="GO" id="GO:0005737">
    <property type="term" value="C:cytoplasm"/>
    <property type="evidence" value="ECO:0007669"/>
    <property type="project" value="TreeGrafter"/>
</dbReference>
<dbReference type="EMBL" id="JARKIE010000049">
    <property type="protein sequence ID" value="KAJ7692888.1"/>
    <property type="molecule type" value="Genomic_DNA"/>
</dbReference>
<organism evidence="3 4">
    <name type="scientific">Mycena rosella</name>
    <name type="common">Pink bonnet</name>
    <name type="synonym">Agaricus rosellus</name>
    <dbReference type="NCBI Taxonomy" id="1033263"/>
    <lineage>
        <taxon>Eukaryota</taxon>
        <taxon>Fungi</taxon>
        <taxon>Dikarya</taxon>
        <taxon>Basidiomycota</taxon>
        <taxon>Agaricomycotina</taxon>
        <taxon>Agaricomycetes</taxon>
        <taxon>Agaricomycetidae</taxon>
        <taxon>Agaricales</taxon>
        <taxon>Marasmiineae</taxon>
        <taxon>Mycenaceae</taxon>
        <taxon>Mycena</taxon>
    </lineage>
</organism>
<dbReference type="PANTHER" id="PTHR44029">
    <property type="entry name" value="DNAJ HOMOLOG SUBFAMILY C MEMBER 21"/>
    <property type="match status" value="1"/>
</dbReference>
<dbReference type="Proteomes" id="UP001221757">
    <property type="component" value="Unassembled WGS sequence"/>
</dbReference>
<sequence length="344" mass="40374">MGAAVSSQPDFDSMDLYAILEVSVDATPEEIKKAYRKKALEHHPDKNQHDVEGSTKRFNRVLEAYETLSDYQKRSEYDYTREFTYEEPESPPKPPTPHAPFSPPGSWNEGVHTTDDSKQSWSEWLFGSRHPTGYKHSAFRPAVYAANNRDSGPGITHVHIYEFMQSLSGLDFSKNNNSETSAYKIIGNFFFCLGHDERHWHTTNAHDAREYPDFGRGDSVWTLDDWDLPHGADIPLEVDRFYEFWTRFKTLKTFEWIQPYTCYQHASPREERFCRKANRPYQEEARTAYSDMIQMLTKAFMSRDPRYREHVALQQQDRASARPPKKNKNKHKKKKNKNKNKTTW</sequence>
<evidence type="ECO:0000313" key="4">
    <source>
        <dbReference type="Proteomes" id="UP001221757"/>
    </source>
</evidence>
<dbReference type="Pfam" id="PF00226">
    <property type="entry name" value="DnaJ"/>
    <property type="match status" value="1"/>
</dbReference>
<dbReference type="SUPFAM" id="SSF46565">
    <property type="entry name" value="Chaperone J-domain"/>
    <property type="match status" value="1"/>
</dbReference>
<feature type="compositionally biased region" description="Basic residues" evidence="1">
    <location>
        <begin position="323"/>
        <end position="344"/>
    </location>
</feature>
<evidence type="ECO:0000313" key="3">
    <source>
        <dbReference type="EMBL" id="KAJ7692888.1"/>
    </source>
</evidence>
<dbReference type="Pfam" id="PF21884">
    <property type="entry name" value="ZUO1-like_ZHD"/>
    <property type="match status" value="1"/>
</dbReference>
<protein>
    <recommendedName>
        <fullName evidence="2">J domain-containing protein</fullName>
    </recommendedName>
</protein>
<feature type="region of interest" description="Disordered" evidence="1">
    <location>
        <begin position="83"/>
        <end position="115"/>
    </location>
</feature>
<dbReference type="PROSITE" id="PS00636">
    <property type="entry name" value="DNAJ_1"/>
    <property type="match status" value="1"/>
</dbReference>
<dbReference type="PANTHER" id="PTHR44029:SF1">
    <property type="entry name" value="DNAJ HOMOLOG SUBFAMILY C MEMBER 21"/>
    <property type="match status" value="1"/>
</dbReference>
<dbReference type="InterPro" id="IPR051964">
    <property type="entry name" value="Chaperone_stress_response"/>
</dbReference>